<sequence>MVGAVCRIVSLLVVLVGAVACGKRLSSCAPAQLTCRNGGYVLEKDCHGRLPGKCKKEEFGIVTKCTCRPGYYGRDCSLHLEATRTCPRGTVYSNDGLSMQGMQRSICSVQYSQAFDNPLIKFRDHSIDVEVDPGHKRVKLSILTRSTSCTTMFNMFTCEATDCELQRLDKTDTYKMACPSKKCTTCMDSADRAVRKACPMIAVNGLNYWQNQGLPMDYVFELLPNGQYIVRLELSQLPGIGSLAMAADCLAGGCITTYPPDVVVSIGGTVSSGPNSNTVFTIIAFAIVSAVAVVSVALARAVHGVSEELKTTPSLVEETANKAGALLPRAVLSSVGLFWRNLSFTVQGHWLTGARRRQLLSSSSGQIRPGQLCALIGRSGCGKSTLLRMLYQRGDGDDSVGFVHYDDNGDVRREAISYVPQDDVLLPGLTVWETVEFAARTRLGEKDVRQHVSNALRALGLVAVRGTLAGSLSGGERRRLTLASEIVAYPRIMLLDEACSGLDSQRASDVVDLLREAAHGTSASILITIHQPAAHMFGRFDQVMLMGSHGRMVFSGSPCEALSFCARHTQTTVLPGVNPFEFIVEALDDDHVLESMSAEYLNSSKSDLCQMSPHPTPPRSIPVSLPFHRQLWLLMQRSFRNSARQPRHLLLYYLVTVGVALCLGLTFARLDFRLSSGAQSRFGFFSCAVLFLSLTTLSALDMLSVMREVYRREIAQRQYTPAACFVAHLLSDLVPYRLLPAFLFSLITYPMVGLQESPQRILMFTGVLELTSLAAGASTTLIAMLWDGEKASLAALVYYLTNLGLGSSLVSRARTSGLGYLRYISFFNYATEALAAIEFDGIQIVNDSPVMDDATMMMDGDAFLAQTGMSVKNLRFDVVMLAVMAVVIYALAYAVMRWGGSRRARSAGCWRENDIEP</sequence>
<feature type="transmembrane region" description="Helical" evidence="9">
    <location>
        <begin position="793"/>
        <end position="811"/>
    </location>
</feature>
<feature type="signal peptide" evidence="10">
    <location>
        <begin position="1"/>
        <end position="21"/>
    </location>
</feature>
<protein>
    <recommendedName>
        <fullName evidence="17">ABC transporter domain-containing protein</fullName>
    </recommendedName>
</protein>
<evidence type="ECO:0000256" key="9">
    <source>
        <dbReference type="SAM" id="Phobius"/>
    </source>
</evidence>
<name>A0A0G4IM98_PLABS</name>
<dbReference type="InterPro" id="IPR017871">
    <property type="entry name" value="ABC_transporter-like_CS"/>
</dbReference>
<reference evidence="13 15" key="1">
    <citation type="submission" date="2015-02" db="EMBL/GenBank/DDBJ databases">
        <authorList>
            <person name="Chooi Y.-H."/>
        </authorList>
    </citation>
    <scope>NUCLEOTIDE SEQUENCE [LARGE SCALE GENOMIC DNA]</scope>
    <source>
        <strain evidence="13">E3</strain>
    </source>
</reference>
<dbReference type="SMART" id="SM00382">
    <property type="entry name" value="AAA"/>
    <property type="match status" value="1"/>
</dbReference>
<dbReference type="AlphaFoldDB" id="A0A0G4IM98"/>
<evidence type="ECO:0000259" key="12">
    <source>
        <dbReference type="PROSITE" id="PS50893"/>
    </source>
</evidence>
<evidence type="ECO:0000313" key="13">
    <source>
        <dbReference type="EMBL" id="CEO96217.1"/>
    </source>
</evidence>
<dbReference type="PROSITE" id="PS01186">
    <property type="entry name" value="EGF_2"/>
    <property type="match status" value="1"/>
</dbReference>
<dbReference type="PROSITE" id="PS00022">
    <property type="entry name" value="EGF_1"/>
    <property type="match status" value="1"/>
</dbReference>
<dbReference type="PROSITE" id="PS50893">
    <property type="entry name" value="ABC_TRANSPORTER_2"/>
    <property type="match status" value="1"/>
</dbReference>
<keyword evidence="8" id="KW-1015">Disulfide bond</keyword>
<dbReference type="Pfam" id="PF01061">
    <property type="entry name" value="ABC2_membrane"/>
    <property type="match status" value="1"/>
</dbReference>
<feature type="disulfide bond" evidence="8">
    <location>
        <begin position="67"/>
        <end position="76"/>
    </location>
</feature>
<evidence type="ECO:0000313" key="16">
    <source>
        <dbReference type="Proteomes" id="UP000290189"/>
    </source>
</evidence>
<evidence type="ECO:0000259" key="11">
    <source>
        <dbReference type="PROSITE" id="PS50026"/>
    </source>
</evidence>
<keyword evidence="2" id="KW-0813">Transport</keyword>
<evidence type="ECO:0008006" key="17">
    <source>
        <dbReference type="Google" id="ProtNLM"/>
    </source>
</evidence>
<proteinExistence type="predicted"/>
<accession>A0A0G4IM98</accession>
<keyword evidence="10" id="KW-0732">Signal</keyword>
<dbReference type="InterPro" id="IPR000742">
    <property type="entry name" value="EGF"/>
</dbReference>
<dbReference type="Proteomes" id="UP000039324">
    <property type="component" value="Unassembled WGS sequence"/>
</dbReference>
<feature type="transmembrane region" description="Helical" evidence="9">
    <location>
        <begin position="878"/>
        <end position="896"/>
    </location>
</feature>
<feature type="transmembrane region" description="Helical" evidence="9">
    <location>
        <begin position="761"/>
        <end position="786"/>
    </location>
</feature>
<dbReference type="GO" id="GO:0016887">
    <property type="term" value="F:ATP hydrolysis activity"/>
    <property type="evidence" value="ECO:0007669"/>
    <property type="project" value="InterPro"/>
</dbReference>
<comment type="caution">
    <text evidence="8">Lacks conserved residue(s) required for the propagation of feature annotation.</text>
</comment>
<feature type="transmembrane region" description="Helical" evidence="9">
    <location>
        <begin position="724"/>
        <end position="749"/>
    </location>
</feature>
<evidence type="ECO:0000313" key="15">
    <source>
        <dbReference type="Proteomes" id="UP000039324"/>
    </source>
</evidence>
<dbReference type="InterPro" id="IPR003439">
    <property type="entry name" value="ABC_transporter-like_ATP-bd"/>
</dbReference>
<dbReference type="Pfam" id="PF00005">
    <property type="entry name" value="ABC_tran"/>
    <property type="match status" value="1"/>
</dbReference>
<dbReference type="EMBL" id="CDSF01000057">
    <property type="protein sequence ID" value="CEO96217.1"/>
    <property type="molecule type" value="Genomic_DNA"/>
</dbReference>
<keyword evidence="6 9" id="KW-1133">Transmembrane helix</keyword>
<feature type="transmembrane region" description="Helical" evidence="9">
    <location>
        <begin position="279"/>
        <end position="302"/>
    </location>
</feature>
<dbReference type="STRING" id="37360.A0A0G4IM98"/>
<evidence type="ECO:0000256" key="3">
    <source>
        <dbReference type="ARBA" id="ARBA00022692"/>
    </source>
</evidence>
<dbReference type="PANTHER" id="PTHR48041:SF2">
    <property type="entry name" value="ATP-DEPENDENT PERMEASE-RELATED"/>
    <property type="match status" value="1"/>
</dbReference>
<feature type="domain" description="ABC transporter" evidence="12">
    <location>
        <begin position="337"/>
        <end position="574"/>
    </location>
</feature>
<dbReference type="InterPro" id="IPR003593">
    <property type="entry name" value="AAA+_ATPase"/>
</dbReference>
<dbReference type="SUPFAM" id="SSF52540">
    <property type="entry name" value="P-loop containing nucleoside triphosphate hydrolases"/>
    <property type="match status" value="1"/>
</dbReference>
<keyword evidence="14" id="KW-0496">Mitochondrion</keyword>
<evidence type="ECO:0000256" key="8">
    <source>
        <dbReference type="PROSITE-ProRule" id="PRU00076"/>
    </source>
</evidence>
<evidence type="ECO:0000256" key="10">
    <source>
        <dbReference type="SAM" id="SignalP"/>
    </source>
</evidence>
<dbReference type="GO" id="GO:0016020">
    <property type="term" value="C:membrane"/>
    <property type="evidence" value="ECO:0007669"/>
    <property type="project" value="UniProtKB-SubCell"/>
</dbReference>
<dbReference type="InterPro" id="IPR050352">
    <property type="entry name" value="ABCG_transporters"/>
</dbReference>
<dbReference type="OrthoDB" id="66620at2759"/>
<dbReference type="InterPro" id="IPR013525">
    <property type="entry name" value="ABC2_TM"/>
</dbReference>
<dbReference type="EMBL" id="OVEO01000011">
    <property type="protein sequence ID" value="SPQ99151.1"/>
    <property type="molecule type" value="Genomic_DNA"/>
</dbReference>
<reference evidence="14 16" key="2">
    <citation type="submission" date="2018-03" db="EMBL/GenBank/DDBJ databases">
        <authorList>
            <person name="Fogelqvist J."/>
        </authorList>
    </citation>
    <scope>NUCLEOTIDE SEQUENCE [LARGE SCALE GENOMIC DNA]</scope>
</reference>
<dbReference type="PANTHER" id="PTHR48041">
    <property type="entry name" value="ABC TRANSPORTER G FAMILY MEMBER 28"/>
    <property type="match status" value="1"/>
</dbReference>
<gene>
    <name evidence="13" type="ORF">PBRA_004888</name>
    <name evidence="14" type="ORF">PLBR_LOCUS6366</name>
</gene>
<evidence type="ECO:0000256" key="7">
    <source>
        <dbReference type="ARBA" id="ARBA00023136"/>
    </source>
</evidence>
<keyword evidence="5" id="KW-0067">ATP-binding</keyword>
<organism evidence="13 15">
    <name type="scientific">Plasmodiophora brassicae</name>
    <name type="common">Clubroot disease agent</name>
    <dbReference type="NCBI Taxonomy" id="37360"/>
    <lineage>
        <taxon>Eukaryota</taxon>
        <taxon>Sar</taxon>
        <taxon>Rhizaria</taxon>
        <taxon>Endomyxa</taxon>
        <taxon>Phytomyxea</taxon>
        <taxon>Plasmodiophorida</taxon>
        <taxon>Plasmodiophoridae</taxon>
        <taxon>Plasmodiophora</taxon>
    </lineage>
</organism>
<evidence type="ECO:0000313" key="14">
    <source>
        <dbReference type="EMBL" id="SPQ99151.1"/>
    </source>
</evidence>
<dbReference type="InterPro" id="IPR027417">
    <property type="entry name" value="P-loop_NTPase"/>
</dbReference>
<evidence type="ECO:0000256" key="4">
    <source>
        <dbReference type="ARBA" id="ARBA00022741"/>
    </source>
</evidence>
<keyword evidence="8" id="KW-0245">EGF-like domain</keyword>
<keyword evidence="7 9" id="KW-0472">Membrane</keyword>
<keyword evidence="3 9" id="KW-0812">Transmembrane</keyword>
<feature type="chain" id="PRO_5035990684" description="ABC transporter domain-containing protein" evidence="10">
    <location>
        <begin position="22"/>
        <end position="917"/>
    </location>
</feature>
<keyword evidence="15" id="KW-1185">Reference proteome</keyword>
<dbReference type="Proteomes" id="UP000290189">
    <property type="component" value="Unassembled WGS sequence"/>
</dbReference>
<geneLocation type="mitochondrion" evidence="14"/>
<dbReference type="PROSITE" id="PS50026">
    <property type="entry name" value="EGF_3"/>
    <property type="match status" value="1"/>
</dbReference>
<keyword evidence="4" id="KW-0547">Nucleotide-binding</keyword>
<dbReference type="GO" id="GO:0005524">
    <property type="term" value="F:ATP binding"/>
    <property type="evidence" value="ECO:0007669"/>
    <property type="project" value="UniProtKB-KW"/>
</dbReference>
<dbReference type="GO" id="GO:0140359">
    <property type="term" value="F:ABC-type transporter activity"/>
    <property type="evidence" value="ECO:0007669"/>
    <property type="project" value="InterPro"/>
</dbReference>
<dbReference type="PROSITE" id="PS00211">
    <property type="entry name" value="ABC_TRANSPORTER_1"/>
    <property type="match status" value="1"/>
</dbReference>
<feature type="transmembrane region" description="Helical" evidence="9">
    <location>
        <begin position="682"/>
        <end position="703"/>
    </location>
</feature>
<feature type="transmembrane region" description="Helical" evidence="9">
    <location>
        <begin position="650"/>
        <end position="670"/>
    </location>
</feature>
<evidence type="ECO:0000256" key="6">
    <source>
        <dbReference type="ARBA" id="ARBA00022989"/>
    </source>
</evidence>
<feature type="domain" description="EGF-like" evidence="11">
    <location>
        <begin position="37"/>
        <end position="77"/>
    </location>
</feature>
<comment type="subcellular location">
    <subcellularLocation>
        <location evidence="1">Membrane</location>
        <topology evidence="1">Multi-pass membrane protein</topology>
    </subcellularLocation>
</comment>
<evidence type="ECO:0000256" key="2">
    <source>
        <dbReference type="ARBA" id="ARBA00022448"/>
    </source>
</evidence>
<evidence type="ECO:0000256" key="1">
    <source>
        <dbReference type="ARBA" id="ARBA00004141"/>
    </source>
</evidence>
<evidence type="ECO:0000256" key="5">
    <source>
        <dbReference type="ARBA" id="ARBA00022840"/>
    </source>
</evidence>
<dbReference type="PROSITE" id="PS51257">
    <property type="entry name" value="PROKAR_LIPOPROTEIN"/>
    <property type="match status" value="1"/>
</dbReference>
<dbReference type="Gene3D" id="3.40.50.300">
    <property type="entry name" value="P-loop containing nucleotide triphosphate hydrolases"/>
    <property type="match status" value="1"/>
</dbReference>